<feature type="transmembrane region" description="Helical" evidence="1">
    <location>
        <begin position="28"/>
        <end position="47"/>
    </location>
</feature>
<proteinExistence type="predicted"/>
<evidence type="ECO:0000313" key="2">
    <source>
        <dbReference type="EMBL" id="MBB5869492.1"/>
    </source>
</evidence>
<keyword evidence="3" id="KW-1185">Reference proteome</keyword>
<dbReference type="PANTHER" id="PTHR36832">
    <property type="entry name" value="SLR1174 PROTEIN-RELATED"/>
    <property type="match status" value="1"/>
</dbReference>
<keyword evidence="1" id="KW-0812">Transmembrane</keyword>
<dbReference type="AlphaFoldDB" id="A0A841BRY9"/>
<feature type="transmembrane region" description="Helical" evidence="1">
    <location>
        <begin position="81"/>
        <end position="104"/>
    </location>
</feature>
<evidence type="ECO:0000313" key="3">
    <source>
        <dbReference type="Proteomes" id="UP000587527"/>
    </source>
</evidence>
<dbReference type="InterPro" id="IPR010390">
    <property type="entry name" value="ABC-2_transporter-like"/>
</dbReference>
<accession>A0A841BRY9</accession>
<gene>
    <name evidence="2" type="ORF">F4553_002871</name>
</gene>
<keyword evidence="1" id="KW-0472">Membrane</keyword>
<dbReference type="PANTHER" id="PTHR36832:SF2">
    <property type="entry name" value="INTEGRAL MEMBRANE PROTEIN"/>
    <property type="match status" value="1"/>
</dbReference>
<evidence type="ECO:0000256" key="1">
    <source>
        <dbReference type="SAM" id="Phobius"/>
    </source>
</evidence>
<dbReference type="RefSeq" id="WP_184836135.1">
    <property type="nucleotide sequence ID" value="NZ_JACHMN010000002.1"/>
</dbReference>
<name>A0A841BRY9_9ACTN</name>
<dbReference type="Proteomes" id="UP000587527">
    <property type="component" value="Unassembled WGS sequence"/>
</dbReference>
<protein>
    <submittedName>
        <fullName evidence="2">ABC-2 type transport system permease protein</fullName>
    </submittedName>
</protein>
<dbReference type="Pfam" id="PF06182">
    <property type="entry name" value="ABC2_membrane_6"/>
    <property type="match status" value="1"/>
</dbReference>
<dbReference type="EMBL" id="JACHMN010000002">
    <property type="protein sequence ID" value="MBB5869492.1"/>
    <property type="molecule type" value="Genomic_DNA"/>
</dbReference>
<organism evidence="2 3">
    <name type="scientific">Allocatelliglobosispora scoriae</name>
    <dbReference type="NCBI Taxonomy" id="643052"/>
    <lineage>
        <taxon>Bacteria</taxon>
        <taxon>Bacillati</taxon>
        <taxon>Actinomycetota</taxon>
        <taxon>Actinomycetes</taxon>
        <taxon>Micromonosporales</taxon>
        <taxon>Micromonosporaceae</taxon>
        <taxon>Allocatelliglobosispora</taxon>
    </lineage>
</organism>
<feature type="transmembrane region" description="Helical" evidence="1">
    <location>
        <begin position="6"/>
        <end position="23"/>
    </location>
</feature>
<reference evidence="2 3" key="1">
    <citation type="submission" date="2020-08" db="EMBL/GenBank/DDBJ databases">
        <title>Sequencing the genomes of 1000 actinobacteria strains.</title>
        <authorList>
            <person name="Klenk H.-P."/>
        </authorList>
    </citation>
    <scope>NUCLEOTIDE SEQUENCE [LARGE SCALE GENOMIC DNA]</scope>
    <source>
        <strain evidence="2 3">DSM 45362</strain>
    </source>
</reference>
<comment type="caution">
    <text evidence="2">The sequence shown here is derived from an EMBL/GenBank/DDBJ whole genome shotgun (WGS) entry which is preliminary data.</text>
</comment>
<sequence>MFGFLRSYVMIAVTVVGGAAAGYSEAQLLSFVWLGQGLLGVLLLWGWNDLADRIRSGDVVMDLLRPQHPVVYFLAADLGRAAYAFLTRFFAPMLVGALCFTLYVPQRWPTYPLGAASIVLGVVISFGCRYLVNAASFWLMDSRGVNLVWLVCSGLLAGLYFPLRFLPEPLLLLIWIGTPMPSMLQAPLDVLVERDGLTGQLAIVGGQIAWAAALIGLCFLVQRRAERKLVVQGG</sequence>
<feature type="transmembrane region" description="Helical" evidence="1">
    <location>
        <begin position="200"/>
        <end position="221"/>
    </location>
</feature>
<feature type="transmembrane region" description="Helical" evidence="1">
    <location>
        <begin position="144"/>
        <end position="163"/>
    </location>
</feature>
<feature type="transmembrane region" description="Helical" evidence="1">
    <location>
        <begin position="111"/>
        <end position="132"/>
    </location>
</feature>
<keyword evidence="1" id="KW-1133">Transmembrane helix</keyword>